<dbReference type="EMBL" id="CP002467">
    <property type="protein sequence ID" value="ADV83768.1"/>
    <property type="molecule type" value="Genomic_DNA"/>
</dbReference>
<protein>
    <submittedName>
        <fullName evidence="2">Uncharacterized protein</fullName>
    </submittedName>
</protein>
<dbReference type="KEGG" id="tsa:AciPR4_3008"/>
<name>E8V581_TERSS</name>
<proteinExistence type="predicted"/>
<keyword evidence="1" id="KW-1133">Transmembrane helix</keyword>
<feature type="transmembrane region" description="Helical" evidence="1">
    <location>
        <begin position="32"/>
        <end position="54"/>
    </location>
</feature>
<sequence length="209" mass="22285">MHLTTIMPALLLQTDGMTVGGLTQSQVTVLMIFAGAVTLAVVIQCGILISFALAGAKARKEILGLITQMHGKAMPLLSSVQAVVDETSPKVRKITSNAVEISEIARAKAVEIDALLSDLTRKTQKQAAHVDQITTDALNGAQTITHSIQHAIMAPVKQFVGAVAAVKAAVDKLKTRVTPKANPYVARYGSRYDSHEGEERMGEGEDYHA</sequence>
<accession>E8V581</accession>
<organism evidence="2 3">
    <name type="scientific">Terriglobus saanensis (strain ATCC BAA-1853 / DSM 23119 / SP1PR4)</name>
    <dbReference type="NCBI Taxonomy" id="401053"/>
    <lineage>
        <taxon>Bacteria</taxon>
        <taxon>Pseudomonadati</taxon>
        <taxon>Acidobacteriota</taxon>
        <taxon>Terriglobia</taxon>
        <taxon>Terriglobales</taxon>
        <taxon>Acidobacteriaceae</taxon>
        <taxon>Terriglobus</taxon>
    </lineage>
</organism>
<dbReference type="AlphaFoldDB" id="E8V581"/>
<dbReference type="eggNOG" id="ENOG50339C1">
    <property type="taxonomic scope" value="Bacteria"/>
</dbReference>
<dbReference type="Proteomes" id="UP000006844">
    <property type="component" value="Chromosome"/>
</dbReference>
<reference evidence="2 3" key="1">
    <citation type="journal article" date="2012" name="Stand. Genomic Sci.">
        <title>Complete genome sequence of Terriglobus saanensis type strain SP1PR4(T), an Acidobacteria from tundra soil.</title>
        <authorList>
            <person name="Rawat S.R."/>
            <person name="Mannisto M.K."/>
            <person name="Starovoytov V."/>
            <person name="Goodwin L."/>
            <person name="Nolan M."/>
            <person name="Hauser L."/>
            <person name="Land M."/>
            <person name="Davenport K.W."/>
            <person name="Woyke T."/>
            <person name="Haggblom M.M."/>
        </authorList>
    </citation>
    <scope>NUCLEOTIDE SEQUENCE</scope>
    <source>
        <strain evidence="3">ATCC BAA-1853 / DSM 23119 / SP1PR4</strain>
    </source>
</reference>
<evidence type="ECO:0000256" key="1">
    <source>
        <dbReference type="SAM" id="Phobius"/>
    </source>
</evidence>
<keyword evidence="3" id="KW-1185">Reference proteome</keyword>
<keyword evidence="1" id="KW-0472">Membrane</keyword>
<keyword evidence="1" id="KW-0812">Transmembrane</keyword>
<evidence type="ECO:0000313" key="2">
    <source>
        <dbReference type="EMBL" id="ADV83768.1"/>
    </source>
</evidence>
<gene>
    <name evidence="2" type="ordered locus">AciPR4_3008</name>
</gene>
<evidence type="ECO:0000313" key="3">
    <source>
        <dbReference type="Proteomes" id="UP000006844"/>
    </source>
</evidence>
<dbReference type="HOGENOM" id="CLU_1314867_0_0_0"/>